<dbReference type="Proteomes" id="UP000886043">
    <property type="component" value="Unassembled WGS sequence"/>
</dbReference>
<protein>
    <recommendedName>
        <fullName evidence="2">Head decoration protein</fullName>
    </recommendedName>
</protein>
<dbReference type="AlphaFoldDB" id="A0A7C3GF58"/>
<evidence type="ECO:0008006" key="2">
    <source>
        <dbReference type="Google" id="ProtNLM"/>
    </source>
</evidence>
<evidence type="ECO:0000313" key="1">
    <source>
        <dbReference type="EMBL" id="HFC98717.1"/>
    </source>
</evidence>
<proteinExistence type="predicted"/>
<name>A0A7C3GF58_9BACT</name>
<organism evidence="1">
    <name type="scientific">Thermosulfurimonas dismutans</name>
    <dbReference type="NCBI Taxonomy" id="999894"/>
    <lineage>
        <taxon>Bacteria</taxon>
        <taxon>Pseudomonadati</taxon>
        <taxon>Thermodesulfobacteriota</taxon>
        <taxon>Thermodesulfobacteria</taxon>
        <taxon>Thermodesulfobacteriales</taxon>
        <taxon>Thermodesulfobacteriaceae</taxon>
        <taxon>Thermosulfurimonas</taxon>
    </lineage>
</organism>
<accession>A0A7C3GF58</accession>
<reference evidence="1" key="1">
    <citation type="journal article" date="2020" name="mSystems">
        <title>Genome- and Community-Level Interaction Insights into Carbon Utilization and Element Cycling Functions of Hydrothermarchaeota in Hydrothermal Sediment.</title>
        <authorList>
            <person name="Zhou Z."/>
            <person name="Liu Y."/>
            <person name="Xu W."/>
            <person name="Pan J."/>
            <person name="Luo Z.H."/>
            <person name="Li M."/>
        </authorList>
    </citation>
    <scope>NUCLEOTIDE SEQUENCE [LARGE SCALE GENOMIC DNA]</scope>
    <source>
        <strain evidence="1">HyVt-483</strain>
    </source>
</reference>
<sequence length="191" mass="19670">MAYNAKLGTQTFKESTVIDHTHPPVVWDFPVATGQGELAPGTVVALNAAGAVVPYAKDSVNLGTGDGTTTSFTGSFGGPVEPGTVVVTDGTQILRDDGFGNLYGDGSGQVNYQTGDVNASFQNAPGSGAAVTASAGRKLLGILTMRVDTNNEDVAPVLIHGCAVREYVTVGANLVDDETVALLRAKQIFVR</sequence>
<comment type="caution">
    <text evidence="1">The sequence shown here is derived from an EMBL/GenBank/DDBJ whole genome shotgun (WGS) entry which is preliminary data.</text>
</comment>
<dbReference type="EMBL" id="DRMH01000134">
    <property type="protein sequence ID" value="HFC98717.1"/>
    <property type="molecule type" value="Genomic_DNA"/>
</dbReference>
<gene>
    <name evidence="1" type="ORF">ENJ40_09745</name>
</gene>